<keyword evidence="2" id="KW-1185">Reference proteome</keyword>
<organism evidence="1 2">
    <name type="scientific">Chiloscyllium punctatum</name>
    <name type="common">Brownbanded bambooshark</name>
    <name type="synonym">Hemiscyllium punctatum</name>
    <dbReference type="NCBI Taxonomy" id="137246"/>
    <lineage>
        <taxon>Eukaryota</taxon>
        <taxon>Metazoa</taxon>
        <taxon>Chordata</taxon>
        <taxon>Craniata</taxon>
        <taxon>Vertebrata</taxon>
        <taxon>Chondrichthyes</taxon>
        <taxon>Elasmobranchii</taxon>
        <taxon>Galeomorphii</taxon>
        <taxon>Galeoidea</taxon>
        <taxon>Orectolobiformes</taxon>
        <taxon>Hemiscylliidae</taxon>
        <taxon>Chiloscyllium</taxon>
    </lineage>
</organism>
<dbReference type="Proteomes" id="UP000287033">
    <property type="component" value="Unassembled WGS sequence"/>
</dbReference>
<evidence type="ECO:0000313" key="1">
    <source>
        <dbReference type="EMBL" id="GCC43277.1"/>
    </source>
</evidence>
<accession>A0A401TKW4</accession>
<comment type="caution">
    <text evidence="1">The sequence shown here is derived from an EMBL/GenBank/DDBJ whole genome shotgun (WGS) entry which is preliminary data.</text>
</comment>
<proteinExistence type="predicted"/>
<evidence type="ECO:0000313" key="2">
    <source>
        <dbReference type="Proteomes" id="UP000287033"/>
    </source>
</evidence>
<dbReference type="AlphaFoldDB" id="A0A401TKW4"/>
<dbReference type="EMBL" id="BEZZ01107598">
    <property type="protein sequence ID" value="GCC43277.1"/>
    <property type="molecule type" value="Genomic_DNA"/>
</dbReference>
<sequence length="115" mass="12737">MATWATQNRQGLVLFKGRAPKEAGPLVGIFRTLRGRVRVSLDEGNRTFHDIPATVTLQASQNIADTKASIRNIGANIMSTAETVQFNESLRPVTDSLQSTQVTEVTQSVKQYDRY</sequence>
<feature type="non-terminal residue" evidence="1">
    <location>
        <position position="115"/>
    </location>
</feature>
<name>A0A401TKW4_CHIPU</name>
<reference evidence="1 2" key="1">
    <citation type="journal article" date="2018" name="Nat. Ecol. Evol.">
        <title>Shark genomes provide insights into elasmobranch evolution and the origin of vertebrates.</title>
        <authorList>
            <person name="Hara Y"/>
            <person name="Yamaguchi K"/>
            <person name="Onimaru K"/>
            <person name="Kadota M"/>
            <person name="Koyanagi M"/>
            <person name="Keeley SD"/>
            <person name="Tatsumi K"/>
            <person name="Tanaka K"/>
            <person name="Motone F"/>
            <person name="Kageyama Y"/>
            <person name="Nozu R"/>
            <person name="Adachi N"/>
            <person name="Nishimura O"/>
            <person name="Nakagawa R"/>
            <person name="Tanegashima C"/>
            <person name="Kiyatake I"/>
            <person name="Matsumoto R"/>
            <person name="Murakumo K"/>
            <person name="Nishida K"/>
            <person name="Terakita A"/>
            <person name="Kuratani S"/>
            <person name="Sato K"/>
            <person name="Hyodo S Kuraku.S."/>
        </authorList>
    </citation>
    <scope>NUCLEOTIDE SEQUENCE [LARGE SCALE GENOMIC DNA]</scope>
</reference>
<protein>
    <submittedName>
        <fullName evidence="1">Uncharacterized protein</fullName>
    </submittedName>
</protein>
<gene>
    <name evidence="1" type="ORF">chiPu_0027565</name>
</gene>